<sequence length="360" mass="42108">MSKPLKDMYSSAFFERFTGIVGSHYPVFDKTKFMETIFDESWNQLELKQRIRHVSLAIRETFPASYEETLQLLMDIAPQCRGFEYLFFPDFVERYGIDHWDTSMTALEEFTKYSSSEFAVRPFIIKNPPKMIEQMLDWSMHEDEHVRRLASEGCRPRLPWAAPLKRFKNDPSEILPILEELKQDPSKYVQKSVANNLNDISKDHPLLVKQIIHKWSSKDPVTDWILKHGSRSLLKKGDVEALRLFGYASAKDITVEDLMLSQKQFSLGDTMEFSFQMRNQSAQSIQLRIEYAIDFVKANGKQSRKIFKLSDKRYSNESASIVRRHTWEDLTTRKHYSGVHIVTILVNGEEKASREFVLQT</sequence>
<gene>
    <name evidence="1" type="ORF">GI584_21670</name>
</gene>
<dbReference type="InterPro" id="IPR014825">
    <property type="entry name" value="DNA_alkylation"/>
</dbReference>
<dbReference type="SUPFAM" id="SSF48371">
    <property type="entry name" value="ARM repeat"/>
    <property type="match status" value="1"/>
</dbReference>
<name>A0A5Q2TQP1_9BACI</name>
<keyword evidence="2" id="KW-1185">Reference proteome</keyword>
<dbReference type="Proteomes" id="UP000339690">
    <property type="component" value="Chromosome"/>
</dbReference>
<proteinExistence type="predicted"/>
<organism evidence="1 2">
    <name type="scientific">Gracilibacillus salitolerans</name>
    <dbReference type="NCBI Taxonomy" id="2663022"/>
    <lineage>
        <taxon>Bacteria</taxon>
        <taxon>Bacillati</taxon>
        <taxon>Bacillota</taxon>
        <taxon>Bacilli</taxon>
        <taxon>Bacillales</taxon>
        <taxon>Bacillaceae</taxon>
        <taxon>Gracilibacillus</taxon>
    </lineage>
</organism>
<dbReference type="EMBL" id="CP045915">
    <property type="protein sequence ID" value="QGH37095.1"/>
    <property type="molecule type" value="Genomic_DNA"/>
</dbReference>
<dbReference type="AlphaFoldDB" id="A0A5Q2TQP1"/>
<dbReference type="KEGG" id="grc:GI584_21670"/>
<protein>
    <submittedName>
        <fullName evidence="1">DNA alkylation repair protein</fullName>
    </submittedName>
</protein>
<reference evidence="1 2" key="1">
    <citation type="submission" date="2019-11" db="EMBL/GenBank/DDBJ databases">
        <title>Gracilibacillus salitolerans sp. nov., a moderate halophile isolated from a saline soil in northwest China.</title>
        <authorList>
            <person name="Gan L."/>
        </authorList>
    </citation>
    <scope>NUCLEOTIDE SEQUENCE [LARGE SCALE GENOMIC DNA]</scope>
    <source>
        <strain evidence="1 2">SCU50</strain>
    </source>
</reference>
<evidence type="ECO:0000313" key="2">
    <source>
        <dbReference type="Proteomes" id="UP000339690"/>
    </source>
</evidence>
<dbReference type="Gene3D" id="1.25.40.290">
    <property type="entry name" value="ARM repeat domains"/>
    <property type="match status" value="1"/>
</dbReference>
<dbReference type="Pfam" id="PF08713">
    <property type="entry name" value="DNA_alkylation"/>
    <property type="match status" value="1"/>
</dbReference>
<dbReference type="InterPro" id="IPR016024">
    <property type="entry name" value="ARM-type_fold"/>
</dbReference>
<accession>A0A5Q2TQP1</accession>
<evidence type="ECO:0000313" key="1">
    <source>
        <dbReference type="EMBL" id="QGH37095.1"/>
    </source>
</evidence>